<dbReference type="PROSITE" id="PS01315">
    <property type="entry name" value="CDS"/>
    <property type="match status" value="1"/>
</dbReference>
<reference evidence="20" key="1">
    <citation type="submission" date="2023-03" db="EMBL/GenBank/DDBJ databases">
        <title>Chitinimonas shenzhenensis gen. nov., sp. nov., a novel member of family Burkholderiaceae isolated from activated sludge collected in Shen Zhen, China.</title>
        <authorList>
            <person name="Wang X."/>
        </authorList>
    </citation>
    <scope>NUCLEOTIDE SEQUENCE</scope>
    <source>
        <strain evidence="20">DQS-5</strain>
    </source>
</reference>
<comment type="pathway">
    <text evidence="3 18">Phospholipid metabolism; CDP-diacylglycerol biosynthesis; CDP-diacylglycerol from sn-glycerol 3-phosphate: step 3/3.</text>
</comment>
<comment type="subcellular location">
    <subcellularLocation>
        <location evidence="2">Cell membrane</location>
        <topology evidence="2">Multi-pass membrane protein</topology>
    </subcellularLocation>
</comment>
<keyword evidence="12 18" id="KW-0548">Nucleotidyltransferase</keyword>
<feature type="transmembrane region" description="Helical" evidence="19">
    <location>
        <begin position="175"/>
        <end position="195"/>
    </location>
</feature>
<evidence type="ECO:0000256" key="12">
    <source>
        <dbReference type="ARBA" id="ARBA00022695"/>
    </source>
</evidence>
<evidence type="ECO:0000256" key="11">
    <source>
        <dbReference type="ARBA" id="ARBA00022692"/>
    </source>
</evidence>
<keyword evidence="11 18" id="KW-0812">Transmembrane</keyword>
<sequence>MLKTRIITALVLLPLVLLALFALPAQGWGAFTVLVIGLAAWEWTKLAKLQGPEAGVFILASVVQSAALAFLPGATAAHLLLDPLALLFWCAIAPLWLVRKWTLAPRWLAALIGWLILMAATASLLRWHALPNGAMVMLALFAIAWVADTAAYFSGRKFGRHKLAPSISPGKTWEGVFGGLIAVTVYLLVLRGIGFAPFSVLPLYVLLPVGWVLTAVSVVGDLLESLFKRQVGLKDSSGLLPGHGGILDRVDSLLALLPVVSALKFTIFAAW</sequence>
<keyword evidence="8" id="KW-1003">Cell membrane</keyword>
<dbReference type="Proteomes" id="UP001172778">
    <property type="component" value="Unassembled WGS sequence"/>
</dbReference>
<evidence type="ECO:0000256" key="9">
    <source>
        <dbReference type="ARBA" id="ARBA00022516"/>
    </source>
</evidence>
<evidence type="ECO:0000256" key="8">
    <source>
        <dbReference type="ARBA" id="ARBA00022475"/>
    </source>
</evidence>
<evidence type="ECO:0000256" key="10">
    <source>
        <dbReference type="ARBA" id="ARBA00022679"/>
    </source>
</evidence>
<dbReference type="EC" id="2.7.7.41" evidence="6 18"/>
<keyword evidence="17" id="KW-1208">Phospholipid metabolism</keyword>
<dbReference type="GO" id="GO:0016779">
    <property type="term" value="F:nucleotidyltransferase activity"/>
    <property type="evidence" value="ECO:0007669"/>
    <property type="project" value="UniProtKB-KW"/>
</dbReference>
<evidence type="ECO:0000256" key="19">
    <source>
        <dbReference type="SAM" id="Phobius"/>
    </source>
</evidence>
<evidence type="ECO:0000256" key="14">
    <source>
        <dbReference type="ARBA" id="ARBA00023098"/>
    </source>
</evidence>
<keyword evidence="21" id="KW-1185">Reference proteome</keyword>
<keyword evidence="9" id="KW-0444">Lipid biosynthesis</keyword>
<dbReference type="Pfam" id="PF01148">
    <property type="entry name" value="CTP_transf_1"/>
    <property type="match status" value="1"/>
</dbReference>
<comment type="catalytic activity">
    <reaction evidence="1 18">
        <text>a 1,2-diacyl-sn-glycero-3-phosphate + CTP + H(+) = a CDP-1,2-diacyl-sn-glycerol + diphosphate</text>
        <dbReference type="Rhea" id="RHEA:16229"/>
        <dbReference type="ChEBI" id="CHEBI:15378"/>
        <dbReference type="ChEBI" id="CHEBI:33019"/>
        <dbReference type="ChEBI" id="CHEBI:37563"/>
        <dbReference type="ChEBI" id="CHEBI:58332"/>
        <dbReference type="ChEBI" id="CHEBI:58608"/>
        <dbReference type="EC" id="2.7.7.41"/>
    </reaction>
</comment>
<dbReference type="RefSeq" id="WP_284100934.1">
    <property type="nucleotide sequence ID" value="NZ_JARRAF010000011.1"/>
</dbReference>
<evidence type="ECO:0000256" key="18">
    <source>
        <dbReference type="RuleBase" id="RU003938"/>
    </source>
</evidence>
<accession>A0ABT7DX33</accession>
<keyword evidence="10 18" id="KW-0808">Transferase</keyword>
<dbReference type="PANTHER" id="PTHR46382">
    <property type="entry name" value="PHOSPHATIDATE CYTIDYLYLTRANSFERASE"/>
    <property type="match status" value="1"/>
</dbReference>
<comment type="similarity">
    <text evidence="5 18">Belongs to the CDS family.</text>
</comment>
<evidence type="ECO:0000256" key="5">
    <source>
        <dbReference type="ARBA" id="ARBA00010185"/>
    </source>
</evidence>
<evidence type="ECO:0000256" key="3">
    <source>
        <dbReference type="ARBA" id="ARBA00005119"/>
    </source>
</evidence>
<dbReference type="EMBL" id="JARRAF010000011">
    <property type="protein sequence ID" value="MDK2124620.1"/>
    <property type="molecule type" value="Genomic_DNA"/>
</dbReference>
<evidence type="ECO:0000313" key="20">
    <source>
        <dbReference type="EMBL" id="MDK2124620.1"/>
    </source>
</evidence>
<evidence type="ECO:0000256" key="1">
    <source>
        <dbReference type="ARBA" id="ARBA00001698"/>
    </source>
</evidence>
<dbReference type="InterPro" id="IPR000374">
    <property type="entry name" value="PC_trans"/>
</dbReference>
<organism evidence="20 21">
    <name type="scientific">Parachitinimonas caeni</name>
    <dbReference type="NCBI Taxonomy" id="3031301"/>
    <lineage>
        <taxon>Bacteria</taxon>
        <taxon>Pseudomonadati</taxon>
        <taxon>Pseudomonadota</taxon>
        <taxon>Betaproteobacteria</taxon>
        <taxon>Neisseriales</taxon>
        <taxon>Chitinibacteraceae</taxon>
        <taxon>Parachitinimonas</taxon>
    </lineage>
</organism>
<comment type="caution">
    <text evidence="20">The sequence shown here is derived from an EMBL/GenBank/DDBJ whole genome shotgun (WGS) entry which is preliminary data.</text>
</comment>
<evidence type="ECO:0000256" key="17">
    <source>
        <dbReference type="ARBA" id="ARBA00023264"/>
    </source>
</evidence>
<evidence type="ECO:0000256" key="6">
    <source>
        <dbReference type="ARBA" id="ARBA00012487"/>
    </source>
</evidence>
<protein>
    <recommendedName>
        <fullName evidence="7 18">Phosphatidate cytidylyltransferase</fullName>
        <ecNumber evidence="6 18">2.7.7.41</ecNumber>
    </recommendedName>
</protein>
<comment type="pathway">
    <text evidence="4">Lipid metabolism.</text>
</comment>
<evidence type="ECO:0000256" key="13">
    <source>
        <dbReference type="ARBA" id="ARBA00022989"/>
    </source>
</evidence>
<evidence type="ECO:0000256" key="4">
    <source>
        <dbReference type="ARBA" id="ARBA00005189"/>
    </source>
</evidence>
<feature type="transmembrane region" description="Helical" evidence="19">
    <location>
        <begin position="80"/>
        <end position="98"/>
    </location>
</feature>
<feature type="transmembrane region" description="Helical" evidence="19">
    <location>
        <begin position="133"/>
        <end position="154"/>
    </location>
</feature>
<keyword evidence="13 19" id="KW-1133">Transmembrane helix</keyword>
<name>A0ABT7DX33_9NEIS</name>
<gene>
    <name evidence="20" type="ORF">PZA18_11210</name>
</gene>
<evidence type="ECO:0000256" key="2">
    <source>
        <dbReference type="ARBA" id="ARBA00004651"/>
    </source>
</evidence>
<keyword evidence="15 19" id="KW-0472">Membrane</keyword>
<evidence type="ECO:0000313" key="21">
    <source>
        <dbReference type="Proteomes" id="UP001172778"/>
    </source>
</evidence>
<keyword evidence="16" id="KW-0594">Phospholipid biosynthesis</keyword>
<feature type="transmembrane region" description="Helical" evidence="19">
    <location>
        <begin position="201"/>
        <end position="223"/>
    </location>
</feature>
<proteinExistence type="inferred from homology"/>
<keyword evidence="14" id="KW-0443">Lipid metabolism</keyword>
<dbReference type="PANTHER" id="PTHR46382:SF1">
    <property type="entry name" value="PHOSPHATIDATE CYTIDYLYLTRANSFERASE"/>
    <property type="match status" value="1"/>
</dbReference>
<evidence type="ECO:0000256" key="15">
    <source>
        <dbReference type="ARBA" id="ARBA00023136"/>
    </source>
</evidence>
<evidence type="ECO:0000256" key="16">
    <source>
        <dbReference type="ARBA" id="ARBA00023209"/>
    </source>
</evidence>
<feature type="transmembrane region" description="Helical" evidence="19">
    <location>
        <begin position="107"/>
        <end position="127"/>
    </location>
</feature>
<evidence type="ECO:0000256" key="7">
    <source>
        <dbReference type="ARBA" id="ARBA00019373"/>
    </source>
</evidence>